<organism evidence="2 3">
    <name type="scientific">Microthlaspi erraticum</name>
    <dbReference type="NCBI Taxonomy" id="1685480"/>
    <lineage>
        <taxon>Eukaryota</taxon>
        <taxon>Viridiplantae</taxon>
        <taxon>Streptophyta</taxon>
        <taxon>Embryophyta</taxon>
        <taxon>Tracheophyta</taxon>
        <taxon>Spermatophyta</taxon>
        <taxon>Magnoliopsida</taxon>
        <taxon>eudicotyledons</taxon>
        <taxon>Gunneridae</taxon>
        <taxon>Pentapetalae</taxon>
        <taxon>rosids</taxon>
        <taxon>malvids</taxon>
        <taxon>Brassicales</taxon>
        <taxon>Brassicaceae</taxon>
        <taxon>Coluteocarpeae</taxon>
        <taxon>Microthlaspi</taxon>
    </lineage>
</organism>
<protein>
    <submittedName>
        <fullName evidence="2">Uncharacterized protein</fullName>
    </submittedName>
</protein>
<feature type="region of interest" description="Disordered" evidence="1">
    <location>
        <begin position="46"/>
        <end position="93"/>
    </location>
</feature>
<reference evidence="2" key="1">
    <citation type="submission" date="2020-01" db="EMBL/GenBank/DDBJ databases">
        <authorList>
            <person name="Mishra B."/>
        </authorList>
    </citation>
    <scope>NUCLEOTIDE SEQUENCE [LARGE SCALE GENOMIC DNA]</scope>
</reference>
<sequence length="93" mass="10894">MNAVATTEKESDRYQIRRKKMDWLCRGCSQEDLFLPLIKTPNCSLQTFQPPSPDRSSTFCKRTPPYEDLQPEIRDEESNSKSLNSKNPKRKEK</sequence>
<evidence type="ECO:0000313" key="3">
    <source>
        <dbReference type="Proteomes" id="UP000467841"/>
    </source>
</evidence>
<feature type="compositionally biased region" description="Polar residues" evidence="1">
    <location>
        <begin position="46"/>
        <end position="60"/>
    </location>
</feature>
<keyword evidence="3" id="KW-1185">Reference proteome</keyword>
<dbReference type="AlphaFoldDB" id="A0A6D2J2K1"/>
<evidence type="ECO:0000256" key="1">
    <source>
        <dbReference type="SAM" id="MobiDB-lite"/>
    </source>
</evidence>
<gene>
    <name evidence="2" type="ORF">MERR_LOCUS22935</name>
</gene>
<name>A0A6D2J2K1_9BRAS</name>
<dbReference type="Proteomes" id="UP000467841">
    <property type="component" value="Unassembled WGS sequence"/>
</dbReference>
<dbReference type="EMBL" id="CACVBM020001162">
    <property type="protein sequence ID" value="CAA7035700.1"/>
    <property type="molecule type" value="Genomic_DNA"/>
</dbReference>
<accession>A0A6D2J2K1</accession>
<proteinExistence type="predicted"/>
<evidence type="ECO:0000313" key="2">
    <source>
        <dbReference type="EMBL" id="CAA7035700.1"/>
    </source>
</evidence>
<comment type="caution">
    <text evidence="2">The sequence shown here is derived from an EMBL/GenBank/DDBJ whole genome shotgun (WGS) entry which is preliminary data.</text>
</comment>